<dbReference type="PROSITE" id="PS50089">
    <property type="entry name" value="ZF_RING_2"/>
    <property type="match status" value="1"/>
</dbReference>
<feature type="compositionally biased region" description="Basic and acidic residues" evidence="6">
    <location>
        <begin position="199"/>
        <end position="208"/>
    </location>
</feature>
<dbReference type="InterPro" id="IPR001841">
    <property type="entry name" value="Znf_RING"/>
</dbReference>
<dbReference type="InterPro" id="IPR047243">
    <property type="entry name" value="RING-H2_BRAP2"/>
</dbReference>
<dbReference type="PANTHER" id="PTHR24007:SF7">
    <property type="entry name" value="BRCA1-ASSOCIATED PROTEIN"/>
    <property type="match status" value="1"/>
</dbReference>
<protein>
    <submittedName>
        <fullName evidence="9">Zf-UBP-domain-containing protein</fullName>
    </submittedName>
</protein>
<feature type="region of interest" description="Disordered" evidence="6">
    <location>
        <begin position="683"/>
        <end position="718"/>
    </location>
</feature>
<evidence type="ECO:0000259" key="8">
    <source>
        <dbReference type="PROSITE" id="PS50271"/>
    </source>
</evidence>
<dbReference type="Pfam" id="PF07576">
    <property type="entry name" value="BRAP2"/>
    <property type="match status" value="1"/>
</dbReference>
<dbReference type="Proteomes" id="UP000800092">
    <property type="component" value="Unassembled WGS sequence"/>
</dbReference>
<dbReference type="Gene3D" id="3.30.40.10">
    <property type="entry name" value="Zinc/RING finger domain, C3HC4 (zinc finger)"/>
    <property type="match status" value="2"/>
</dbReference>
<dbReference type="InterPro" id="IPR001607">
    <property type="entry name" value="Znf_UBP"/>
</dbReference>
<evidence type="ECO:0000256" key="3">
    <source>
        <dbReference type="ARBA" id="ARBA00022833"/>
    </source>
</evidence>
<dbReference type="Pfam" id="PF13639">
    <property type="entry name" value="zf-RING_2"/>
    <property type="match status" value="1"/>
</dbReference>
<accession>A0A6A6H8K0</accession>
<dbReference type="GO" id="GO:0016567">
    <property type="term" value="P:protein ubiquitination"/>
    <property type="evidence" value="ECO:0007669"/>
    <property type="project" value="TreeGrafter"/>
</dbReference>
<organism evidence="9 10">
    <name type="scientific">Viridothelium virens</name>
    <name type="common">Speckled blister lichen</name>
    <name type="synonym">Trypethelium virens</name>
    <dbReference type="NCBI Taxonomy" id="1048519"/>
    <lineage>
        <taxon>Eukaryota</taxon>
        <taxon>Fungi</taxon>
        <taxon>Dikarya</taxon>
        <taxon>Ascomycota</taxon>
        <taxon>Pezizomycotina</taxon>
        <taxon>Dothideomycetes</taxon>
        <taxon>Dothideomycetes incertae sedis</taxon>
        <taxon>Trypetheliales</taxon>
        <taxon>Trypetheliaceae</taxon>
        <taxon>Viridothelium</taxon>
    </lineage>
</organism>
<proteinExistence type="predicted"/>
<dbReference type="PROSITE" id="PS50271">
    <property type="entry name" value="ZF_UBP"/>
    <property type="match status" value="1"/>
</dbReference>
<evidence type="ECO:0000256" key="1">
    <source>
        <dbReference type="ARBA" id="ARBA00022723"/>
    </source>
</evidence>
<reference evidence="9" key="1">
    <citation type="journal article" date="2020" name="Stud. Mycol.">
        <title>101 Dothideomycetes genomes: a test case for predicting lifestyles and emergence of pathogens.</title>
        <authorList>
            <person name="Haridas S."/>
            <person name="Albert R."/>
            <person name="Binder M."/>
            <person name="Bloem J."/>
            <person name="Labutti K."/>
            <person name="Salamov A."/>
            <person name="Andreopoulos B."/>
            <person name="Baker S."/>
            <person name="Barry K."/>
            <person name="Bills G."/>
            <person name="Bluhm B."/>
            <person name="Cannon C."/>
            <person name="Castanera R."/>
            <person name="Culley D."/>
            <person name="Daum C."/>
            <person name="Ezra D."/>
            <person name="Gonzalez J."/>
            <person name="Henrissat B."/>
            <person name="Kuo A."/>
            <person name="Liang C."/>
            <person name="Lipzen A."/>
            <person name="Lutzoni F."/>
            <person name="Magnuson J."/>
            <person name="Mondo S."/>
            <person name="Nolan M."/>
            <person name="Ohm R."/>
            <person name="Pangilinan J."/>
            <person name="Park H.-J."/>
            <person name="Ramirez L."/>
            <person name="Alfaro M."/>
            <person name="Sun H."/>
            <person name="Tritt A."/>
            <person name="Yoshinaga Y."/>
            <person name="Zwiers L.-H."/>
            <person name="Turgeon B."/>
            <person name="Goodwin S."/>
            <person name="Spatafora J."/>
            <person name="Crous P."/>
            <person name="Grigoriev I."/>
        </authorList>
    </citation>
    <scope>NUCLEOTIDE SEQUENCE</scope>
    <source>
        <strain evidence="9">Tuck. ex Michener</strain>
    </source>
</reference>
<dbReference type="GO" id="GO:0005737">
    <property type="term" value="C:cytoplasm"/>
    <property type="evidence" value="ECO:0007669"/>
    <property type="project" value="TreeGrafter"/>
</dbReference>
<dbReference type="SMART" id="SM00184">
    <property type="entry name" value="RING"/>
    <property type="match status" value="1"/>
</dbReference>
<feature type="domain" description="UBP-type" evidence="8">
    <location>
        <begin position="403"/>
        <end position="509"/>
    </location>
</feature>
<dbReference type="OrthoDB" id="273556at2759"/>
<dbReference type="GO" id="GO:0008270">
    <property type="term" value="F:zinc ion binding"/>
    <property type="evidence" value="ECO:0007669"/>
    <property type="project" value="UniProtKB-KW"/>
</dbReference>
<feature type="compositionally biased region" description="Low complexity" evidence="6">
    <location>
        <begin position="334"/>
        <end position="345"/>
    </location>
</feature>
<feature type="coiled-coil region" evidence="5">
    <location>
        <begin position="558"/>
        <end position="668"/>
    </location>
</feature>
<dbReference type="EMBL" id="ML991802">
    <property type="protein sequence ID" value="KAF2234000.1"/>
    <property type="molecule type" value="Genomic_DNA"/>
</dbReference>
<dbReference type="Pfam" id="PF02148">
    <property type="entry name" value="zf-UBP"/>
    <property type="match status" value="1"/>
</dbReference>
<feature type="compositionally biased region" description="Polar residues" evidence="6">
    <location>
        <begin position="305"/>
        <end position="316"/>
    </location>
</feature>
<evidence type="ECO:0000313" key="9">
    <source>
        <dbReference type="EMBL" id="KAF2234000.1"/>
    </source>
</evidence>
<evidence type="ECO:0000256" key="2">
    <source>
        <dbReference type="ARBA" id="ARBA00022771"/>
    </source>
</evidence>
<keyword evidence="10" id="KW-1185">Reference proteome</keyword>
<dbReference type="GO" id="GO:0061630">
    <property type="term" value="F:ubiquitin protein ligase activity"/>
    <property type="evidence" value="ECO:0007669"/>
    <property type="project" value="TreeGrafter"/>
</dbReference>
<dbReference type="GO" id="GO:0007265">
    <property type="term" value="P:Ras protein signal transduction"/>
    <property type="evidence" value="ECO:0007669"/>
    <property type="project" value="TreeGrafter"/>
</dbReference>
<feature type="region of interest" description="Disordered" evidence="6">
    <location>
        <begin position="185"/>
        <end position="209"/>
    </location>
</feature>
<evidence type="ECO:0000313" key="10">
    <source>
        <dbReference type="Proteomes" id="UP000800092"/>
    </source>
</evidence>
<dbReference type="CDD" id="cd16457">
    <property type="entry name" value="RING-H2_BRAP2"/>
    <property type="match status" value="1"/>
</dbReference>
<dbReference type="InterPro" id="IPR034931">
    <property type="entry name" value="ETP1_RRM"/>
</dbReference>
<gene>
    <name evidence="9" type="ORF">EV356DRAFT_577144</name>
</gene>
<name>A0A6A6H8K0_VIRVR</name>
<dbReference type="AlphaFoldDB" id="A0A6A6H8K0"/>
<evidence type="ECO:0000256" key="6">
    <source>
        <dbReference type="SAM" id="MobiDB-lite"/>
    </source>
</evidence>
<sequence>MPSYFYHLALELYSYPAPDSIRRERDKIGNLFVPRRNTDIFTTSLPPHTSPKHRRQKSYKGSFRNEGQSVIHRTVKDRIQLKRRASDNPSNIQTLCGSGSSAVERLNQEAARDWRYESVAIESIDMGSPVTASGNNITANSIEQGTATRASPGGLATRGTYAPINPKHTEVGWGVVRLYRDSKETPGLYNDQDSSTGSDTEHVEKATGVEEFDEEACTTLCILAVPSYMTPSDLLGFLGEQTRNDVSHFRLIRTGKSNKYMVLMKFREAHKAKRWRKEWNGKLFNSMDAETCHVVFVKSIEFQTPETDQDPSNFPDMTNDPFTPAVRPHPTAPLPASSLSPTESSVHPSTALSAKPFAPPTQSLVELPTCPVCLERMDETTGLLTILCQHVFHCACLEKWRGSGCPVCRYTQNDAMTGLRGYPLPGEAADNECSVCGTTANLWICLICGNVGCGRYDSAHAFAHYEATSHSYAMDVVTQHVWDYAGDGYVHRLIQNKSDGKLVDLPAALSSMNVSSNPNSAYTAIGVDSISREKFENMSTEYTYLLTSQLDSQRRYFEEQLERAVDKASKASTAAEKAIGTANSTTRQLSNVQTALTESQATASDLSKQLDRVEKRAGRFEKMARDMGTQLKEEKTINESLMTRIKHLDDKVGELGEKNKELEEYNRDMQFYIGGQMKLKELEEGGEEGITEGDVSLPEAKKPGSGKKKGKGKISGST</sequence>
<dbReference type="SUPFAM" id="SSF57850">
    <property type="entry name" value="RING/U-box"/>
    <property type="match status" value="2"/>
</dbReference>
<feature type="region of interest" description="Disordered" evidence="6">
    <location>
        <begin position="40"/>
        <end position="64"/>
    </location>
</feature>
<keyword evidence="5" id="KW-0175">Coiled coil</keyword>
<dbReference type="PANTHER" id="PTHR24007">
    <property type="entry name" value="BRCA1-ASSOCIATED PROTEIN"/>
    <property type="match status" value="1"/>
</dbReference>
<dbReference type="CDD" id="cd12717">
    <property type="entry name" value="RRM_ETP1"/>
    <property type="match status" value="1"/>
</dbReference>
<dbReference type="SMART" id="SM00290">
    <property type="entry name" value="ZnF_UBP"/>
    <property type="match status" value="1"/>
</dbReference>
<keyword evidence="1" id="KW-0479">Metal-binding</keyword>
<keyword evidence="3" id="KW-0862">Zinc</keyword>
<keyword evidence="2 4" id="KW-0863">Zinc-finger</keyword>
<evidence type="ECO:0000259" key="7">
    <source>
        <dbReference type="PROSITE" id="PS50089"/>
    </source>
</evidence>
<feature type="domain" description="RING-type" evidence="7">
    <location>
        <begin position="370"/>
        <end position="409"/>
    </location>
</feature>
<evidence type="ECO:0000256" key="4">
    <source>
        <dbReference type="PROSITE-ProRule" id="PRU00502"/>
    </source>
</evidence>
<dbReference type="InterPro" id="IPR011422">
    <property type="entry name" value="BRAP2/ETP1_RRM"/>
</dbReference>
<evidence type="ECO:0000256" key="5">
    <source>
        <dbReference type="SAM" id="Coils"/>
    </source>
</evidence>
<dbReference type="InterPro" id="IPR013083">
    <property type="entry name" value="Znf_RING/FYVE/PHD"/>
</dbReference>
<feature type="region of interest" description="Disordered" evidence="6">
    <location>
        <begin position="305"/>
        <end position="354"/>
    </location>
</feature>